<sequence length="133" mass="13877">RRTPSARDVTAKPAVATARPPGRARPGPDMTRACSDWNEAAGVPKTLADVRRNSAGGQGSRRECRDAEDAVGPGGWGPGGVSSSAMTNESTSSERGPGAAPGVDERSDAGDALKPSDAHAEQQHSWPRWRDHP</sequence>
<evidence type="ECO:0000256" key="1">
    <source>
        <dbReference type="SAM" id="MobiDB-lite"/>
    </source>
</evidence>
<protein>
    <submittedName>
        <fullName evidence="2">Uncharacterized protein</fullName>
    </submittedName>
</protein>
<evidence type="ECO:0000313" key="2">
    <source>
        <dbReference type="EMBL" id="EJK47288.1"/>
    </source>
</evidence>
<feature type="compositionally biased region" description="Basic and acidic residues" evidence="1">
    <location>
        <begin position="103"/>
        <end position="133"/>
    </location>
</feature>
<feature type="compositionally biased region" description="Low complexity" evidence="1">
    <location>
        <begin position="13"/>
        <end position="28"/>
    </location>
</feature>
<reference evidence="2 3" key="1">
    <citation type="journal article" date="2012" name="Genome Biol.">
        <title>Genome and low-iron response of an oceanic diatom adapted to chronic iron limitation.</title>
        <authorList>
            <person name="Lommer M."/>
            <person name="Specht M."/>
            <person name="Roy A.S."/>
            <person name="Kraemer L."/>
            <person name="Andreson R."/>
            <person name="Gutowska M.A."/>
            <person name="Wolf J."/>
            <person name="Bergner S.V."/>
            <person name="Schilhabel M.B."/>
            <person name="Klostermeier U.C."/>
            <person name="Beiko R.G."/>
            <person name="Rosenstiel P."/>
            <person name="Hippler M."/>
            <person name="Laroche J."/>
        </authorList>
    </citation>
    <scope>NUCLEOTIDE SEQUENCE [LARGE SCALE GENOMIC DNA]</scope>
    <source>
        <strain evidence="2 3">CCMP1005</strain>
    </source>
</reference>
<organism evidence="2 3">
    <name type="scientific">Thalassiosira oceanica</name>
    <name type="common">Marine diatom</name>
    <dbReference type="NCBI Taxonomy" id="159749"/>
    <lineage>
        <taxon>Eukaryota</taxon>
        <taxon>Sar</taxon>
        <taxon>Stramenopiles</taxon>
        <taxon>Ochrophyta</taxon>
        <taxon>Bacillariophyta</taxon>
        <taxon>Coscinodiscophyceae</taxon>
        <taxon>Thalassiosirophycidae</taxon>
        <taxon>Thalassiosirales</taxon>
        <taxon>Thalassiosiraceae</taxon>
        <taxon>Thalassiosira</taxon>
    </lineage>
</organism>
<feature type="compositionally biased region" description="Low complexity" evidence="1">
    <location>
        <begin position="81"/>
        <end position="94"/>
    </location>
</feature>
<dbReference type="EMBL" id="AGNL01047128">
    <property type="protein sequence ID" value="EJK47288.1"/>
    <property type="molecule type" value="Genomic_DNA"/>
</dbReference>
<proteinExistence type="predicted"/>
<feature type="region of interest" description="Disordered" evidence="1">
    <location>
        <begin position="1"/>
        <end position="133"/>
    </location>
</feature>
<dbReference type="AlphaFoldDB" id="K0R377"/>
<name>K0R377_THAOC</name>
<accession>K0R377</accession>
<dbReference type="Proteomes" id="UP000266841">
    <property type="component" value="Unassembled WGS sequence"/>
</dbReference>
<gene>
    <name evidence="2" type="ORF">THAOC_34001</name>
</gene>
<evidence type="ECO:0000313" key="3">
    <source>
        <dbReference type="Proteomes" id="UP000266841"/>
    </source>
</evidence>
<comment type="caution">
    <text evidence="2">The sequence shown here is derived from an EMBL/GenBank/DDBJ whole genome shotgun (WGS) entry which is preliminary data.</text>
</comment>
<feature type="non-terminal residue" evidence="2">
    <location>
        <position position="1"/>
    </location>
</feature>
<keyword evidence="3" id="KW-1185">Reference proteome</keyword>